<dbReference type="RefSeq" id="WP_149486086.1">
    <property type="nucleotide sequence ID" value="NZ_CP036150.1"/>
</dbReference>
<keyword evidence="1" id="KW-0677">Repeat</keyword>
<dbReference type="KEGG" id="ock:EXM22_08420"/>
<dbReference type="PROSITE" id="PS50297">
    <property type="entry name" value="ANK_REP_REGION"/>
    <property type="match status" value="5"/>
</dbReference>
<feature type="repeat" description="ANK" evidence="3">
    <location>
        <begin position="712"/>
        <end position="744"/>
    </location>
</feature>
<feature type="repeat" description="ANK" evidence="3">
    <location>
        <begin position="397"/>
        <end position="430"/>
    </location>
</feature>
<dbReference type="SMART" id="SM00248">
    <property type="entry name" value="ANK"/>
    <property type="match status" value="14"/>
</dbReference>
<dbReference type="PANTHER" id="PTHR24198">
    <property type="entry name" value="ANKYRIN REPEAT AND PROTEIN KINASE DOMAIN-CONTAINING PROTEIN"/>
    <property type="match status" value="1"/>
</dbReference>
<dbReference type="OrthoDB" id="7543342at2"/>
<dbReference type="AlphaFoldDB" id="A0A5C1QN61"/>
<dbReference type="Gene3D" id="1.25.40.20">
    <property type="entry name" value="Ankyrin repeat-containing domain"/>
    <property type="match status" value="3"/>
</dbReference>
<organism evidence="4 5">
    <name type="scientific">Oceanispirochaeta crateris</name>
    <dbReference type="NCBI Taxonomy" id="2518645"/>
    <lineage>
        <taxon>Bacteria</taxon>
        <taxon>Pseudomonadati</taxon>
        <taxon>Spirochaetota</taxon>
        <taxon>Spirochaetia</taxon>
        <taxon>Spirochaetales</taxon>
        <taxon>Spirochaetaceae</taxon>
        <taxon>Oceanispirochaeta</taxon>
    </lineage>
</organism>
<keyword evidence="2 3" id="KW-0040">ANK repeat</keyword>
<evidence type="ECO:0000313" key="5">
    <source>
        <dbReference type="Proteomes" id="UP000324209"/>
    </source>
</evidence>
<evidence type="ECO:0000256" key="3">
    <source>
        <dbReference type="PROSITE-ProRule" id="PRU00023"/>
    </source>
</evidence>
<dbReference type="Pfam" id="PF12796">
    <property type="entry name" value="Ank_2"/>
    <property type="match status" value="3"/>
</dbReference>
<feature type="repeat" description="ANK" evidence="3">
    <location>
        <begin position="56"/>
        <end position="88"/>
    </location>
</feature>
<dbReference type="EMBL" id="CP036150">
    <property type="protein sequence ID" value="QEN08006.1"/>
    <property type="molecule type" value="Genomic_DNA"/>
</dbReference>
<keyword evidence="5" id="KW-1185">Reference proteome</keyword>
<dbReference type="Pfam" id="PF00023">
    <property type="entry name" value="Ank"/>
    <property type="match status" value="1"/>
</dbReference>
<dbReference type="InterPro" id="IPR036770">
    <property type="entry name" value="Ankyrin_rpt-contain_sf"/>
</dbReference>
<dbReference type="PANTHER" id="PTHR24198:SF165">
    <property type="entry name" value="ANKYRIN REPEAT-CONTAINING PROTEIN-RELATED"/>
    <property type="match status" value="1"/>
</dbReference>
<dbReference type="PROSITE" id="PS50088">
    <property type="entry name" value="ANK_REPEAT"/>
    <property type="match status" value="7"/>
</dbReference>
<reference evidence="4 5" key="1">
    <citation type="submission" date="2019-02" db="EMBL/GenBank/DDBJ databases">
        <title>Complete Genome Sequence and Methylome Analysis of free living Spirochaetas.</title>
        <authorList>
            <person name="Fomenkov A."/>
            <person name="Dubinina G."/>
            <person name="Leshcheva N."/>
            <person name="Mikheeva N."/>
            <person name="Grabovich M."/>
            <person name="Vincze T."/>
            <person name="Roberts R.J."/>
        </authorList>
    </citation>
    <scope>NUCLEOTIDE SEQUENCE [LARGE SCALE GENOMIC DNA]</scope>
    <source>
        <strain evidence="4 5">K2</strain>
    </source>
</reference>
<proteinExistence type="predicted"/>
<name>A0A5C1QN61_9SPIO</name>
<dbReference type="PRINTS" id="PR01415">
    <property type="entry name" value="ANKYRIN"/>
</dbReference>
<dbReference type="Proteomes" id="UP000324209">
    <property type="component" value="Chromosome"/>
</dbReference>
<dbReference type="InterPro" id="IPR002110">
    <property type="entry name" value="Ankyrin_rpt"/>
</dbReference>
<accession>A0A5C1QN61</accession>
<feature type="repeat" description="ANK" evidence="3">
    <location>
        <begin position="89"/>
        <end position="122"/>
    </location>
</feature>
<evidence type="ECO:0000256" key="1">
    <source>
        <dbReference type="ARBA" id="ARBA00022737"/>
    </source>
</evidence>
<gene>
    <name evidence="4" type="ORF">EXM22_08420</name>
</gene>
<protein>
    <submittedName>
        <fullName evidence="4">Uncharacterized protein</fullName>
    </submittedName>
</protein>
<evidence type="ECO:0000313" key="4">
    <source>
        <dbReference type="EMBL" id="QEN08006.1"/>
    </source>
</evidence>
<sequence>MKMIKSIPFFVIIISYLFFTPFLFADRSHEELIIEVLEEELNDLEAPGDIDIPDDRGRTALMRAVWQERTDLVRRLLSSGADPNLKDMNGQTALYFALQFTHDNDILSLLLRAGARTDLVDNSGKTPIEVFISRGQNPDFIDVFKEYGLFPSEERGEESLLFTVLDRPDSLLKYQFLEALSNAGCSLEGRNSLNRTPEEEALAQDDLKSADFLATLRYSLNEAMIDALEYHGQELTEFEILDFLNRGASPSYKNAGGYTPCHYAVAAGRPDLLNLLLQWDTAVFPFKNDPRELQNLILFFPLDYEPMIAVPLMELLLDQGLPVNIRDEKGQTLLAKSILHSTPLASLLIERGADPNLPGPEGVSPLMTALTIHLEDDVTLLEELAAAGADLGARDSQGWSALTYAILYGQNTKVMETLITLGVDPEIRDDFGTPGFFWAAAYADDTGFVASLLKDKAKAGWRDKDGWTPLMGALRFGNTPEMVALLAEMTPDGRIRDGIGRTLEEFKSEYEKNSPYQAPVELDRLIKNKRVYPADSIPVGGDLNKALLEVIRWGKDPAIAELLISEGADPNASDEEGFTALMTASAYSSYDMVRTLIRRGASVFDITPSGWTAFHLAAWSSDSRISSLLMEEGWDVDVRDFDNWTALMWVMRNHGSPEHIQLLLDAGADAEARSYRNETVLHLACSAWVAPHLESLDLLIEAGTDVNGLNIKGETPLILAASMGYGEVCQFLLEKGADPSILDKDGDSAYSRAYNKGYFELAELLGQWN</sequence>
<feature type="repeat" description="ANK" evidence="3">
    <location>
        <begin position="576"/>
        <end position="603"/>
    </location>
</feature>
<feature type="repeat" description="ANK" evidence="3">
    <location>
        <begin position="609"/>
        <end position="641"/>
    </location>
</feature>
<dbReference type="SUPFAM" id="SSF48403">
    <property type="entry name" value="Ankyrin repeat"/>
    <property type="match status" value="3"/>
</dbReference>
<evidence type="ECO:0000256" key="2">
    <source>
        <dbReference type="ARBA" id="ARBA00023043"/>
    </source>
</evidence>
<feature type="repeat" description="ANK" evidence="3">
    <location>
        <begin position="361"/>
        <end position="396"/>
    </location>
</feature>